<organism evidence="3 4">
    <name type="scientific">Phototrophicus methaneseepsis</name>
    <dbReference type="NCBI Taxonomy" id="2710758"/>
    <lineage>
        <taxon>Bacteria</taxon>
        <taxon>Bacillati</taxon>
        <taxon>Chloroflexota</taxon>
        <taxon>Candidatus Thermofontia</taxon>
        <taxon>Phototrophicales</taxon>
        <taxon>Phototrophicaceae</taxon>
        <taxon>Phototrophicus</taxon>
    </lineage>
</organism>
<feature type="transmembrane region" description="Helical" evidence="2">
    <location>
        <begin position="51"/>
        <end position="77"/>
    </location>
</feature>
<dbReference type="InterPro" id="IPR019734">
    <property type="entry name" value="TPR_rpt"/>
</dbReference>
<feature type="repeat" description="TPR" evidence="1">
    <location>
        <begin position="151"/>
        <end position="184"/>
    </location>
</feature>
<dbReference type="Proteomes" id="UP000594468">
    <property type="component" value="Chromosome"/>
</dbReference>
<proteinExistence type="predicted"/>
<dbReference type="EMBL" id="CP062983">
    <property type="protein sequence ID" value="QPC80726.1"/>
    <property type="molecule type" value="Genomic_DNA"/>
</dbReference>
<dbReference type="SUPFAM" id="SSF48452">
    <property type="entry name" value="TPR-like"/>
    <property type="match status" value="1"/>
</dbReference>
<dbReference type="InterPro" id="IPR011990">
    <property type="entry name" value="TPR-like_helical_dom_sf"/>
</dbReference>
<reference evidence="3 4" key="1">
    <citation type="submission" date="2020-02" db="EMBL/GenBank/DDBJ databases">
        <authorList>
            <person name="Zheng R.K."/>
            <person name="Sun C.M."/>
        </authorList>
    </citation>
    <scope>NUCLEOTIDE SEQUENCE [LARGE SCALE GENOMIC DNA]</scope>
    <source>
        <strain evidence="4">rifampicinis</strain>
    </source>
</reference>
<evidence type="ECO:0000256" key="2">
    <source>
        <dbReference type="SAM" id="Phobius"/>
    </source>
</evidence>
<evidence type="ECO:0000313" key="4">
    <source>
        <dbReference type="Proteomes" id="UP000594468"/>
    </source>
</evidence>
<dbReference type="Gene3D" id="1.25.40.10">
    <property type="entry name" value="Tetratricopeptide repeat domain"/>
    <property type="match status" value="1"/>
</dbReference>
<accession>A0A7S8E5H7</accession>
<keyword evidence="2" id="KW-1133">Transmembrane helix</keyword>
<keyword evidence="2" id="KW-0472">Membrane</keyword>
<keyword evidence="4" id="KW-1185">Reference proteome</keyword>
<dbReference type="SMART" id="SM00028">
    <property type="entry name" value="TPR"/>
    <property type="match status" value="4"/>
</dbReference>
<dbReference type="Pfam" id="PF14559">
    <property type="entry name" value="TPR_19"/>
    <property type="match status" value="1"/>
</dbReference>
<dbReference type="KEGG" id="pmet:G4Y79_13495"/>
<evidence type="ECO:0000256" key="1">
    <source>
        <dbReference type="PROSITE-ProRule" id="PRU00339"/>
    </source>
</evidence>
<protein>
    <submittedName>
        <fullName evidence="3">Tetratricopeptide repeat protein</fullName>
    </submittedName>
</protein>
<dbReference type="GO" id="GO:0051301">
    <property type="term" value="P:cell division"/>
    <property type="evidence" value="ECO:0007669"/>
    <property type="project" value="TreeGrafter"/>
</dbReference>
<dbReference type="PROSITE" id="PS50005">
    <property type="entry name" value="TPR"/>
    <property type="match status" value="1"/>
</dbReference>
<dbReference type="RefSeq" id="WP_195168801.1">
    <property type="nucleotide sequence ID" value="NZ_CP062983.1"/>
</dbReference>
<keyword evidence="2" id="KW-0812">Transmembrane</keyword>
<evidence type="ECO:0000313" key="3">
    <source>
        <dbReference type="EMBL" id="QPC80726.1"/>
    </source>
</evidence>
<feature type="transmembrane region" description="Helical" evidence="2">
    <location>
        <begin position="7"/>
        <end position="31"/>
    </location>
</feature>
<sequence>MSRRRLLAWGIVYTSAVLAVVGFLVFVIGLVVEFVDTRRMPLEGDEFSPVIQIALGGLCLSGFTVLLGFILVGLLLARQSRKQAPGYGDAYRFIESLQFSQAIPLLERAVRDGRETADVLMMLTTAYAFNGQLAKAQAIADRAVQLYPDDPASYLTLANGYRMQASYEESARALQTATELAPDQPIMWAELGFVQQSAGNKDAALKAFQHAAEQPMPPMYSVRVYYHLAQAYAAAHQVEKAVESTAKMMSARHGLDAWLPMQQAMEGTVYGQSLHYEIENIASAIEAADAASLK</sequence>
<name>A0A7S8E5H7_9CHLR</name>
<gene>
    <name evidence="3" type="ORF">G4Y79_13495</name>
</gene>
<dbReference type="PANTHER" id="PTHR12558:SF44">
    <property type="entry name" value="TETRATRICOPEPTIDE REPEAT-CONTAINING PROTEIN"/>
    <property type="match status" value="1"/>
</dbReference>
<dbReference type="PANTHER" id="PTHR12558">
    <property type="entry name" value="CELL DIVISION CYCLE 16,23,27"/>
    <property type="match status" value="1"/>
</dbReference>
<keyword evidence="1" id="KW-0802">TPR repeat</keyword>
<dbReference type="AlphaFoldDB" id="A0A7S8E5H7"/>